<organism evidence="2 3">
    <name type="scientific">Rhodopila globiformis</name>
    <name type="common">Rhodopseudomonas globiformis</name>
    <dbReference type="NCBI Taxonomy" id="1071"/>
    <lineage>
        <taxon>Bacteria</taxon>
        <taxon>Pseudomonadati</taxon>
        <taxon>Pseudomonadota</taxon>
        <taxon>Alphaproteobacteria</taxon>
        <taxon>Acetobacterales</taxon>
        <taxon>Acetobacteraceae</taxon>
        <taxon>Rhodopila</taxon>
    </lineage>
</organism>
<sequence length="127" mass="13968">MKILGHLDLCGYPLIEGWLFDSAAPDDTIRLQVYVGDTLIGECLTDRFRKDLQEAGYGSGHCGFSFTVPEEYKDLPFAETRLRFVDSPVYLLTDQFTVVTTPAGLSDAADDNETALGRGSARRSRAA</sequence>
<dbReference type="RefSeq" id="WP_104521374.1">
    <property type="nucleotide sequence ID" value="NZ_NHRY01000241.1"/>
</dbReference>
<gene>
    <name evidence="2" type="ORF">CCS01_24100</name>
</gene>
<feature type="region of interest" description="Disordered" evidence="1">
    <location>
        <begin position="103"/>
        <end position="127"/>
    </location>
</feature>
<dbReference type="AlphaFoldDB" id="A0A2S6N1T1"/>
<evidence type="ECO:0000313" key="3">
    <source>
        <dbReference type="Proteomes" id="UP000239724"/>
    </source>
</evidence>
<keyword evidence="3" id="KW-1185">Reference proteome</keyword>
<evidence type="ECO:0000313" key="2">
    <source>
        <dbReference type="EMBL" id="PPQ28587.1"/>
    </source>
</evidence>
<proteinExistence type="predicted"/>
<protein>
    <submittedName>
        <fullName evidence="2">Uncharacterized protein</fullName>
    </submittedName>
</protein>
<dbReference type="Proteomes" id="UP000239724">
    <property type="component" value="Unassembled WGS sequence"/>
</dbReference>
<dbReference type="OrthoDB" id="547161at2"/>
<reference evidence="2 3" key="1">
    <citation type="journal article" date="2018" name="Arch. Microbiol.">
        <title>New insights into the metabolic potential of the phototrophic purple bacterium Rhodopila globiformis DSM 161(T) from its draft genome sequence and evidence for a vanadium-dependent nitrogenase.</title>
        <authorList>
            <person name="Imhoff J.F."/>
            <person name="Rahn T."/>
            <person name="Kunzel S."/>
            <person name="Neulinger S.C."/>
        </authorList>
    </citation>
    <scope>NUCLEOTIDE SEQUENCE [LARGE SCALE GENOMIC DNA]</scope>
    <source>
        <strain evidence="2 3">DSM 161</strain>
    </source>
</reference>
<evidence type="ECO:0000256" key="1">
    <source>
        <dbReference type="SAM" id="MobiDB-lite"/>
    </source>
</evidence>
<name>A0A2S6N1T1_RHOGL</name>
<accession>A0A2S6N1T1</accession>
<dbReference type="EMBL" id="NHRY01000241">
    <property type="protein sequence ID" value="PPQ28587.1"/>
    <property type="molecule type" value="Genomic_DNA"/>
</dbReference>
<comment type="caution">
    <text evidence="2">The sequence shown here is derived from an EMBL/GenBank/DDBJ whole genome shotgun (WGS) entry which is preliminary data.</text>
</comment>